<protein>
    <submittedName>
        <fullName evidence="2">Uncharacterized protein</fullName>
    </submittedName>
</protein>
<accession>A0A9W8ZBQ6</accession>
<evidence type="ECO:0000256" key="1">
    <source>
        <dbReference type="SAM" id="MobiDB-lite"/>
    </source>
</evidence>
<sequence length="100" mass="11729">MAMNDMVRYRIKNTARNHRLRCAREMLIKDWDVAYSFGIRYKHLTINPQGQQETDKDIDHILGVQSDEDDHEDDDAEDSHGANNDRDDMVVYEDDSEDKA</sequence>
<dbReference type="EMBL" id="JAPEVA010000080">
    <property type="protein sequence ID" value="KAJ4401029.1"/>
    <property type="molecule type" value="Genomic_DNA"/>
</dbReference>
<dbReference type="Proteomes" id="UP001140510">
    <property type="component" value="Unassembled WGS sequence"/>
</dbReference>
<feature type="region of interest" description="Disordered" evidence="1">
    <location>
        <begin position="47"/>
        <end position="100"/>
    </location>
</feature>
<dbReference type="AlphaFoldDB" id="A0A9W8ZBQ6"/>
<evidence type="ECO:0000313" key="2">
    <source>
        <dbReference type="EMBL" id="KAJ4401029.1"/>
    </source>
</evidence>
<feature type="compositionally biased region" description="Acidic residues" evidence="1">
    <location>
        <begin position="90"/>
        <end position="100"/>
    </location>
</feature>
<keyword evidence="3" id="KW-1185">Reference proteome</keyword>
<reference evidence="2" key="1">
    <citation type="submission" date="2022-10" db="EMBL/GenBank/DDBJ databases">
        <title>Tapping the CABI collections for fungal endophytes: first genome assemblies for Collariella, Neodidymelliopsis, Ascochyta clinopodiicola, Didymella pomorum, Didymosphaeria variabile, Neocosmospora piperis and Neocucurbitaria cava.</title>
        <authorList>
            <person name="Hill R."/>
        </authorList>
    </citation>
    <scope>NUCLEOTIDE SEQUENCE</scope>
    <source>
        <strain evidence="2">IMI 355091</strain>
    </source>
</reference>
<name>A0A9W8ZBQ6_9PLEO</name>
<dbReference type="OrthoDB" id="3800295at2759"/>
<feature type="compositionally biased region" description="Basic and acidic residues" evidence="1">
    <location>
        <begin position="78"/>
        <end position="89"/>
    </location>
</feature>
<feature type="compositionally biased region" description="Acidic residues" evidence="1">
    <location>
        <begin position="66"/>
        <end position="77"/>
    </location>
</feature>
<proteinExistence type="predicted"/>
<comment type="caution">
    <text evidence="2">The sequence shown here is derived from an EMBL/GenBank/DDBJ whole genome shotgun (WGS) entry which is preliminary data.</text>
</comment>
<evidence type="ECO:0000313" key="3">
    <source>
        <dbReference type="Proteomes" id="UP001140510"/>
    </source>
</evidence>
<organism evidence="2 3">
    <name type="scientific">Didymella pomorum</name>
    <dbReference type="NCBI Taxonomy" id="749634"/>
    <lineage>
        <taxon>Eukaryota</taxon>
        <taxon>Fungi</taxon>
        <taxon>Dikarya</taxon>
        <taxon>Ascomycota</taxon>
        <taxon>Pezizomycotina</taxon>
        <taxon>Dothideomycetes</taxon>
        <taxon>Pleosporomycetidae</taxon>
        <taxon>Pleosporales</taxon>
        <taxon>Pleosporineae</taxon>
        <taxon>Didymellaceae</taxon>
        <taxon>Didymella</taxon>
    </lineage>
</organism>
<gene>
    <name evidence="2" type="ORF">N0V91_008283</name>
</gene>